<proteinExistence type="predicted"/>
<dbReference type="PANTHER" id="PTHR30383:SF2">
    <property type="entry name" value="CELLULOSE-BINDING PROTEIN"/>
    <property type="match status" value="1"/>
</dbReference>
<name>X0WRY8_9ZZZZ</name>
<comment type="caution">
    <text evidence="2">The sequence shown here is derived from an EMBL/GenBank/DDBJ whole genome shotgun (WGS) entry which is preliminary data.</text>
</comment>
<accession>X0WRY8</accession>
<evidence type="ECO:0000259" key="1">
    <source>
        <dbReference type="Pfam" id="PF13472"/>
    </source>
</evidence>
<reference evidence="2" key="1">
    <citation type="journal article" date="2014" name="Front. Microbiol.">
        <title>High frequency of phylogenetically diverse reductive dehalogenase-homologous genes in deep subseafloor sedimentary metagenomes.</title>
        <authorList>
            <person name="Kawai M."/>
            <person name="Futagami T."/>
            <person name="Toyoda A."/>
            <person name="Takaki Y."/>
            <person name="Nishi S."/>
            <person name="Hori S."/>
            <person name="Arai W."/>
            <person name="Tsubouchi T."/>
            <person name="Morono Y."/>
            <person name="Uchiyama I."/>
            <person name="Ito T."/>
            <person name="Fujiyama A."/>
            <person name="Inagaki F."/>
            <person name="Takami H."/>
        </authorList>
    </citation>
    <scope>NUCLEOTIDE SEQUENCE</scope>
    <source>
        <strain evidence="2">Expedition CK06-06</strain>
    </source>
</reference>
<dbReference type="EMBL" id="BARS01033623">
    <property type="protein sequence ID" value="GAG27308.1"/>
    <property type="molecule type" value="Genomic_DNA"/>
</dbReference>
<dbReference type="Pfam" id="PF13472">
    <property type="entry name" value="Lipase_GDSL_2"/>
    <property type="match status" value="1"/>
</dbReference>
<dbReference type="GO" id="GO:0004622">
    <property type="term" value="F:phosphatidylcholine lysophospholipase activity"/>
    <property type="evidence" value="ECO:0007669"/>
    <property type="project" value="TreeGrafter"/>
</dbReference>
<dbReference type="SUPFAM" id="SSF52266">
    <property type="entry name" value="SGNH hydrolase"/>
    <property type="match status" value="1"/>
</dbReference>
<dbReference type="AlphaFoldDB" id="X0WRY8"/>
<evidence type="ECO:0000313" key="2">
    <source>
        <dbReference type="EMBL" id="GAG27308.1"/>
    </source>
</evidence>
<sequence>MSVFTGLIALAGMAQFVSADRAAVRIMPLGDSITQGYSASYRRSLWLALREAGKKVDFVGTMDGHYAGGPGPGDYDVDHEGHWGWTADEVLARISDWVARSDPDIVLLHLGTNDIGGGQDPAGTVKEIAGIIIRIRAHNPGIHVLLAAIIPVDHEAANARVRRFNAALGELVQSLDSGSSRVLLVDQFEGFDAGLDTYDGLHPNAGGIQKMTAKWL</sequence>
<dbReference type="InterPro" id="IPR036514">
    <property type="entry name" value="SGNH_hydro_sf"/>
</dbReference>
<dbReference type="PANTHER" id="PTHR30383">
    <property type="entry name" value="THIOESTERASE 1/PROTEASE 1/LYSOPHOSPHOLIPASE L1"/>
    <property type="match status" value="1"/>
</dbReference>
<dbReference type="InterPro" id="IPR051532">
    <property type="entry name" value="Ester_Hydrolysis_Enzymes"/>
</dbReference>
<dbReference type="CDD" id="cd01833">
    <property type="entry name" value="XynB_like"/>
    <property type="match status" value="1"/>
</dbReference>
<dbReference type="Gene3D" id="3.40.50.1110">
    <property type="entry name" value="SGNH hydrolase"/>
    <property type="match status" value="1"/>
</dbReference>
<organism evidence="2">
    <name type="scientific">marine sediment metagenome</name>
    <dbReference type="NCBI Taxonomy" id="412755"/>
    <lineage>
        <taxon>unclassified sequences</taxon>
        <taxon>metagenomes</taxon>
        <taxon>ecological metagenomes</taxon>
    </lineage>
</organism>
<gene>
    <name evidence="2" type="ORF">S01H1_52046</name>
</gene>
<feature type="non-terminal residue" evidence="2">
    <location>
        <position position="216"/>
    </location>
</feature>
<feature type="domain" description="SGNH hydrolase-type esterase" evidence="1">
    <location>
        <begin position="29"/>
        <end position="207"/>
    </location>
</feature>
<protein>
    <recommendedName>
        <fullName evidence="1">SGNH hydrolase-type esterase domain-containing protein</fullName>
    </recommendedName>
</protein>
<dbReference type="InterPro" id="IPR013830">
    <property type="entry name" value="SGNH_hydro"/>
</dbReference>